<organism evidence="15">
    <name type="scientific">Aureococcus anophagefferens</name>
    <name type="common">Harmful bloom alga</name>
    <dbReference type="NCBI Taxonomy" id="44056"/>
    <lineage>
        <taxon>Eukaryota</taxon>
        <taxon>Sar</taxon>
        <taxon>Stramenopiles</taxon>
        <taxon>Ochrophyta</taxon>
        <taxon>Pelagophyceae</taxon>
        <taxon>Pelagomonadales</taxon>
        <taxon>Pelagomonadaceae</taxon>
        <taxon>Aureococcus</taxon>
    </lineage>
</organism>
<dbReference type="GO" id="GO:0003700">
    <property type="term" value="F:DNA-binding transcription factor activity"/>
    <property type="evidence" value="ECO:0007669"/>
    <property type="project" value="InterPro"/>
</dbReference>
<dbReference type="SMART" id="SM00380">
    <property type="entry name" value="AP2"/>
    <property type="match status" value="1"/>
</dbReference>
<keyword evidence="3" id="KW-0378">Hydrolase</keyword>
<keyword evidence="2" id="KW-0547">Nucleotide-binding</keyword>
<dbReference type="InterPro" id="IPR003582">
    <property type="entry name" value="ShKT_dom"/>
</dbReference>
<dbReference type="GO" id="GO:0005524">
    <property type="term" value="F:ATP binding"/>
    <property type="evidence" value="ECO:0007669"/>
    <property type="project" value="UniProtKB-KW"/>
</dbReference>
<dbReference type="KEGG" id="aaf:AURANDRAFT_70898"/>
<keyword evidence="7" id="KW-0238">DNA-binding</keyword>
<keyword evidence="4" id="KW-0347">Helicase</keyword>
<dbReference type="SUPFAM" id="SSF52540">
    <property type="entry name" value="P-loop containing nucleoside triphosphate hydrolases"/>
    <property type="match status" value="1"/>
</dbReference>
<accession>F0XZP2</accession>
<dbReference type="Gene3D" id="1.10.20.10">
    <property type="entry name" value="Histone, subunit A"/>
    <property type="match status" value="1"/>
</dbReference>
<evidence type="ECO:0000256" key="6">
    <source>
        <dbReference type="ARBA" id="ARBA00023015"/>
    </source>
</evidence>
<feature type="region of interest" description="Disordered" evidence="11">
    <location>
        <begin position="1497"/>
        <end position="1593"/>
    </location>
</feature>
<dbReference type="InterPro" id="IPR036955">
    <property type="entry name" value="AP2/ERF_dom_sf"/>
</dbReference>
<feature type="compositionally biased region" description="Pro residues" evidence="11">
    <location>
        <begin position="1503"/>
        <end position="1517"/>
    </location>
</feature>
<dbReference type="InterPro" id="IPR041679">
    <property type="entry name" value="DNA2/NAM7-like_C"/>
</dbReference>
<keyword evidence="9" id="KW-0539">Nucleus</keyword>
<dbReference type="GO" id="GO:0005634">
    <property type="term" value="C:nucleus"/>
    <property type="evidence" value="ECO:0007669"/>
    <property type="project" value="UniProtKB-SubCell"/>
</dbReference>
<feature type="compositionally biased region" description="Basic residues" evidence="11">
    <location>
        <begin position="1568"/>
        <end position="1577"/>
    </location>
</feature>
<evidence type="ECO:0000256" key="9">
    <source>
        <dbReference type="ARBA" id="ARBA00023242"/>
    </source>
</evidence>
<evidence type="ECO:0000256" key="7">
    <source>
        <dbReference type="ARBA" id="ARBA00023125"/>
    </source>
</evidence>
<dbReference type="SMART" id="SM00254">
    <property type="entry name" value="ShKT"/>
    <property type="match status" value="1"/>
</dbReference>
<dbReference type="InterPro" id="IPR027417">
    <property type="entry name" value="P-loop_NTPase"/>
</dbReference>
<dbReference type="InterPro" id="IPR050534">
    <property type="entry name" value="Coronavir_polyprotein_1ab"/>
</dbReference>
<evidence type="ECO:0000313" key="14">
    <source>
        <dbReference type="EMBL" id="EGB11582.1"/>
    </source>
</evidence>
<keyword evidence="8" id="KW-0804">Transcription</keyword>
<comment type="subcellular location">
    <subcellularLocation>
        <location evidence="1">Nucleus</location>
    </subcellularLocation>
</comment>
<dbReference type="Pfam" id="PF13087">
    <property type="entry name" value="AAA_12"/>
    <property type="match status" value="1"/>
</dbReference>
<evidence type="ECO:0000259" key="12">
    <source>
        <dbReference type="PROSITE" id="PS51032"/>
    </source>
</evidence>
<dbReference type="PANTHER" id="PTHR43788">
    <property type="entry name" value="DNA2/NAM7 HELICASE FAMILY MEMBER"/>
    <property type="match status" value="1"/>
</dbReference>
<dbReference type="GeneID" id="20227977"/>
<dbReference type="GO" id="GO:0043139">
    <property type="term" value="F:5'-3' DNA helicase activity"/>
    <property type="evidence" value="ECO:0007669"/>
    <property type="project" value="TreeGrafter"/>
</dbReference>
<evidence type="ECO:0000256" key="4">
    <source>
        <dbReference type="ARBA" id="ARBA00022806"/>
    </source>
</evidence>
<name>F0XZP2_AURAN</name>
<evidence type="ECO:0000259" key="13">
    <source>
        <dbReference type="PROSITE" id="PS51670"/>
    </source>
</evidence>
<dbReference type="InterPro" id="IPR001471">
    <property type="entry name" value="AP2/ERF_dom"/>
</dbReference>
<dbReference type="InParanoid" id="F0XZP2"/>
<keyword evidence="5" id="KW-0067">ATP-binding</keyword>
<dbReference type="GO" id="GO:0016787">
    <property type="term" value="F:hydrolase activity"/>
    <property type="evidence" value="ECO:0007669"/>
    <property type="project" value="UniProtKB-KW"/>
</dbReference>
<dbReference type="EMBL" id="GL833122">
    <property type="protein sequence ID" value="EGB11582.1"/>
    <property type="molecule type" value="Genomic_DNA"/>
</dbReference>
<keyword evidence="15" id="KW-1185">Reference proteome</keyword>
<dbReference type="Gene3D" id="3.40.50.300">
    <property type="entry name" value="P-loop containing nucleotide triphosphate hydrolases"/>
    <property type="match status" value="3"/>
</dbReference>
<feature type="domain" description="AP2/ERF" evidence="12">
    <location>
        <begin position="1954"/>
        <end position="2011"/>
    </location>
</feature>
<keyword evidence="6" id="KW-0805">Transcription regulation</keyword>
<evidence type="ECO:0000256" key="10">
    <source>
        <dbReference type="SAM" id="Coils"/>
    </source>
</evidence>
<dbReference type="eggNOG" id="ENOG502SG90">
    <property type="taxonomic scope" value="Eukaryota"/>
</dbReference>
<feature type="coiled-coil region" evidence="10">
    <location>
        <begin position="418"/>
        <end position="445"/>
    </location>
</feature>
<dbReference type="InterPro" id="IPR009072">
    <property type="entry name" value="Histone-fold"/>
</dbReference>
<gene>
    <name evidence="14" type="ORF">AURANDRAFT_70898</name>
</gene>
<feature type="compositionally biased region" description="Low complexity" evidence="11">
    <location>
        <begin position="775"/>
        <end position="784"/>
    </location>
</feature>
<evidence type="ECO:0000256" key="5">
    <source>
        <dbReference type="ARBA" id="ARBA00022840"/>
    </source>
</evidence>
<feature type="domain" description="ShKT" evidence="13">
    <location>
        <begin position="1613"/>
        <end position="1647"/>
    </location>
</feature>
<dbReference type="GO" id="GO:0046982">
    <property type="term" value="F:protein heterodimerization activity"/>
    <property type="evidence" value="ECO:0007669"/>
    <property type="project" value="InterPro"/>
</dbReference>
<evidence type="ECO:0000256" key="1">
    <source>
        <dbReference type="ARBA" id="ARBA00004123"/>
    </source>
</evidence>
<dbReference type="PROSITE" id="PS51032">
    <property type="entry name" value="AP2_ERF"/>
    <property type="match status" value="1"/>
</dbReference>
<dbReference type="Pfam" id="PF01549">
    <property type="entry name" value="ShK"/>
    <property type="match status" value="1"/>
</dbReference>
<dbReference type="InterPro" id="IPR016177">
    <property type="entry name" value="DNA-bd_dom_sf"/>
</dbReference>
<evidence type="ECO:0000313" key="15">
    <source>
        <dbReference type="Proteomes" id="UP000002729"/>
    </source>
</evidence>
<evidence type="ECO:0000256" key="2">
    <source>
        <dbReference type="ARBA" id="ARBA00022741"/>
    </source>
</evidence>
<dbReference type="PROSITE" id="PS51670">
    <property type="entry name" value="SHKT"/>
    <property type="match status" value="1"/>
</dbReference>
<dbReference type="RefSeq" id="XP_009033934.1">
    <property type="nucleotide sequence ID" value="XM_009035686.1"/>
</dbReference>
<evidence type="ECO:0000256" key="11">
    <source>
        <dbReference type="SAM" id="MobiDB-lite"/>
    </source>
</evidence>
<dbReference type="PANTHER" id="PTHR43788:SF8">
    <property type="entry name" value="DNA-BINDING PROTEIN SMUBP-2"/>
    <property type="match status" value="1"/>
</dbReference>
<dbReference type="Proteomes" id="UP000002729">
    <property type="component" value="Unassembled WGS sequence"/>
</dbReference>
<evidence type="ECO:0008006" key="16">
    <source>
        <dbReference type="Google" id="ProtNLM"/>
    </source>
</evidence>
<dbReference type="SUPFAM" id="SSF54171">
    <property type="entry name" value="DNA-binding domain"/>
    <property type="match status" value="1"/>
</dbReference>
<dbReference type="SUPFAM" id="SSF47113">
    <property type="entry name" value="Histone-fold"/>
    <property type="match status" value="1"/>
</dbReference>
<evidence type="ECO:0000256" key="8">
    <source>
        <dbReference type="ARBA" id="ARBA00023163"/>
    </source>
</evidence>
<feature type="region of interest" description="Disordered" evidence="11">
    <location>
        <begin position="764"/>
        <end position="784"/>
    </location>
</feature>
<dbReference type="OrthoDB" id="306218at2759"/>
<proteinExistence type="predicted"/>
<dbReference type="GO" id="GO:0003677">
    <property type="term" value="F:DNA binding"/>
    <property type="evidence" value="ECO:0007669"/>
    <property type="project" value="UniProtKB-KW"/>
</dbReference>
<reference evidence="14 15" key="1">
    <citation type="journal article" date="2011" name="Proc. Natl. Acad. Sci. U.S.A.">
        <title>Niche of harmful alga Aureococcus anophagefferens revealed through ecogenomics.</title>
        <authorList>
            <person name="Gobler C.J."/>
            <person name="Berry D.L."/>
            <person name="Dyhrman S.T."/>
            <person name="Wilhelm S.W."/>
            <person name="Salamov A."/>
            <person name="Lobanov A.V."/>
            <person name="Zhang Y."/>
            <person name="Collier J.L."/>
            <person name="Wurch L.L."/>
            <person name="Kustka A.B."/>
            <person name="Dill B.D."/>
            <person name="Shah M."/>
            <person name="VerBerkmoes N.C."/>
            <person name="Kuo A."/>
            <person name="Terry A."/>
            <person name="Pangilinan J."/>
            <person name="Lindquist E.A."/>
            <person name="Lucas S."/>
            <person name="Paulsen I.T."/>
            <person name="Hattenrath-Lehmann T.K."/>
            <person name="Talmage S.C."/>
            <person name="Walker E.A."/>
            <person name="Koch F."/>
            <person name="Burson A.M."/>
            <person name="Marcoval M.A."/>
            <person name="Tang Y.Z."/>
            <person name="Lecleir G.R."/>
            <person name="Coyne K.J."/>
            <person name="Berg G.M."/>
            <person name="Bertrand E.M."/>
            <person name="Saito M.A."/>
            <person name="Gladyshev V.N."/>
            <person name="Grigoriev I.V."/>
        </authorList>
    </citation>
    <scope>NUCLEOTIDE SEQUENCE [LARGE SCALE GENOMIC DNA]</scope>
    <source>
        <strain evidence="15">CCMP 1984</strain>
    </source>
</reference>
<dbReference type="Gene3D" id="3.30.730.10">
    <property type="entry name" value="AP2/ERF domain"/>
    <property type="match status" value="1"/>
</dbReference>
<keyword evidence="10" id="KW-0175">Coiled coil</keyword>
<evidence type="ECO:0000256" key="3">
    <source>
        <dbReference type="ARBA" id="ARBA00022801"/>
    </source>
</evidence>
<dbReference type="CDD" id="cd22928">
    <property type="entry name" value="HFD_POLE3_DPB4"/>
    <property type="match status" value="1"/>
</dbReference>
<protein>
    <recommendedName>
        <fullName evidence="16">ShKT domain-containing protein</fullName>
    </recommendedName>
</protein>
<sequence length="2364" mass="252725">MADAEAKERLLGLLGYVKDMSAPSESEPCKDLASAPIVVHEALLRDVAGAGAVEFEGPCGAWLRVRRPEATGASRQSAAGKRGAAARSLYAELFGARQEALREGRGAALTLGVGLLRWPAAGVEHPLVLVPASLELAADGSFLVRRFAGVGAALWPMPGVAGAGQIVPELETCGRDYGLLGRRREAPSPFDRDAWRPLLHRAAHLLGPDGVLVDGPHAAPVPSKPAAAPAPDRPTVHNCAVLFCRESGADRAGARDAEALSAALRRRTAPLPAALRRLAGDFSAPPAPAPAGVAGLWRAAAKWWRGPAAAAAAPVYFGLPSNDAQASVVATLEAKGCAVLVGPPGTGKSQTIANVICHYLALGRRVLVTSKGEPATEVLRKKLPDGIRELCVSLGSGDGGSFRRLEAAVEYLADTAPERELRAAADRARQRHDAARAELDAFDAEDAARARKYFGRSDLAADLGCHADHLRLLGLSDGSSARHAAEAVARVGEAPFLADVDVDPRRPPPDQRLLDELRELRAAAAAALRWEPQLVARSARAPLAERLDVGAARDAAQRLRERNDVAALVRRGDLPRVVDAAEAAALADALAAARKQVEALEALDGRRWLLRLLRRADDDRAAADVCAAAWLAGQLAARAGRAAAAETEVPPVLLRMVSAAKLDAPLAAPADDDDDAAVAAAVVGANDFFEEVRWRALRPDRRPFLAGLVRARPTATLAAELDEITVFGRRPKTPNEWELVLARLVLRGCAERFREALARLDGYARRGEGAPPTPGAAVPAPADGGDDALLAARARDDLAKPLRELARAFGAVGGLSSGARRACASPFGADLADAAARGAAALDGELRLLRRALKPATSADARDAAELQAALLAELGEAPRAGDDDPSPVDALRNATAALGGLETSVDDGVREWRRARAALREARAALGDVDKLRALARAKLARIAPAWAKRVVDHRLGPDVDAVAPRDARVSWAAAAVRKALGRALERDGVLDAGRAGAGRRLLARRDDAVRSLVAAVARHALRGAMAPETCAALVRLVSAVAAAGATAGGSKESVRAARHREDLASAMADCSDAVPCWIMPTYRVSSCLPATLASFDLVVLDEASQSDVAALPALLRGARVLVVGDQKQVSPTSAFVSEAAVRDLKRSLLASGHPFVEQVLPGRSVFDLAQTCFADARCALSHHFRCVPQCIAFSNAQFYHDRLLPRRLPPRSQRLTPALVDVKVPGGKKKGKTNEAEAAAVVAYLAAQLAPGGELATRGASVCVISLLGVEQARSIRRRALEALTAAQLARHDVVVGDPASLQGDERDVVLLSLVASPKEAPAQVGRLYEQRFNVALSRARDRVVLFRSLELKDVPNADDLKHRTLAFFQRAAAARPPRAAPRRSPSDAARDDAPGAVLRFLEASGYRCDDHCSIAASTAVLEDALGEDRRICVCVDGAGSLDDHLAAVKEQRVLERSNWVFVRLWTATWVLDREACERKLALACIDAGVRPRGAAAPARAAPPPPPPAAPPAPAPMDDDDDDVVILDAPPPPRAAPPKRKPAKPAATQGPKAKKPKSAPKAAAAKPKKAAKKRRASDDDSDGERRAMTGGHQRMALAFAIAASALARPVCRDEHAECANWARLGECDANPNYMHESCAPACGTCGSRVDALGFTVDLWAEEMNGHDRDTFANNARINRDQPPTVPAFTDVGFAVRPIPRDVHAALLAARDDKVRTQVNDACRAILEAWIGPKWGGLVPTSVYGIRRYTNGSTLQAHVDVVATHAVSAILNVDQDVDEDWPLQIRDHGGDVHAVVMKPGEMVLYESSKSIHGRLVPLNGASYDNIFVHFRPRLGWDRFTGVPNGAALAHDTCLEFELPRGAIAKAVAKWFDGVGKDDRVHAAIARAGGLFSLYLTAAAVQICKDNKRQTISPQDVVVALKSLDFDKDFVAECAGFLERDREQRPKHAPTLKKYRGVYQGSINAWYSQISIAGQPIHLGSFAAPEDAARAYDRAIWSKLGTAAASLLNFPDDIPESLPYLKEQLKEQEAAKAAEAAKAYGLNKQFFGGVSLGSMDAETPLVVRPEKKGPIAPEAAAPPRRRGVAPEAAAAPRRRGVWKASLVAVAVVFGVAAVGWSRQGGDDFEFRLVGVDDDFDTGLPGGAWGEKLYECKNGEPTVPKEYKKGDWGSIAGDWYVIAGNVPRSDNAVGSCPQMKFELPDKGAHVMNQEMMYTSEGTNYWWNYTGNYQLDDYKGVWKNEDGDGTNTDMYSRFWSSVFAVGTYKGEKWFGFYFCGPAVTITRKGIPWILKESYEYDKKFEKLVKKAMVAAGVLKDGDVYYYKQEASCDYTWFHTGDDVESIHGSLVQYYEERNETTTEDNSRSTQ</sequence>